<evidence type="ECO:0000256" key="12">
    <source>
        <dbReference type="SAM" id="Phobius"/>
    </source>
</evidence>
<evidence type="ECO:0000259" key="13">
    <source>
        <dbReference type="Pfam" id="PF00487"/>
    </source>
</evidence>
<dbReference type="RefSeq" id="WP_078811790.1">
    <property type="nucleotide sequence ID" value="NZ_FUYE01000002.1"/>
</dbReference>
<keyword evidence="5" id="KW-0276">Fatty acid metabolism</keyword>
<keyword evidence="10 12" id="KW-0472">Membrane</keyword>
<evidence type="ECO:0000256" key="2">
    <source>
        <dbReference type="ARBA" id="ARBA00008749"/>
    </source>
</evidence>
<proteinExistence type="inferred from homology"/>
<reference evidence="15" key="1">
    <citation type="submission" date="2017-02" db="EMBL/GenBank/DDBJ databases">
        <authorList>
            <person name="Varghese N."/>
            <person name="Submissions S."/>
        </authorList>
    </citation>
    <scope>NUCLEOTIDE SEQUENCE [LARGE SCALE GENOMIC DNA]</scope>
    <source>
        <strain evidence="15">ATCC 700200</strain>
    </source>
</reference>
<protein>
    <submittedName>
        <fullName evidence="14">Stearoyl-CoA desaturase (Delta-9 desaturase)</fullName>
    </submittedName>
</protein>
<comment type="subcellular location">
    <subcellularLocation>
        <location evidence="1">Membrane</location>
        <topology evidence="1">Multi-pass membrane protein</topology>
    </subcellularLocation>
</comment>
<dbReference type="PRINTS" id="PR00075">
    <property type="entry name" value="FACDDSATRASE"/>
</dbReference>
<accession>A0A1T4WRB2</accession>
<dbReference type="InterPro" id="IPR015876">
    <property type="entry name" value="Acyl-CoA_DS"/>
</dbReference>
<dbReference type="CDD" id="cd03505">
    <property type="entry name" value="Delta9-FADS-like"/>
    <property type="match status" value="1"/>
</dbReference>
<keyword evidence="11" id="KW-0275">Fatty acid biosynthesis</keyword>
<dbReference type="PANTHER" id="PTHR11351">
    <property type="entry name" value="ACYL-COA DESATURASE"/>
    <property type="match status" value="1"/>
</dbReference>
<evidence type="ECO:0000256" key="9">
    <source>
        <dbReference type="ARBA" id="ARBA00023098"/>
    </source>
</evidence>
<name>A0A1T4WRB2_9BACT</name>
<dbReference type="Proteomes" id="UP000190774">
    <property type="component" value="Unassembled WGS sequence"/>
</dbReference>
<dbReference type="PANTHER" id="PTHR11351:SF31">
    <property type="entry name" value="DESATURASE 1, ISOFORM A-RELATED"/>
    <property type="match status" value="1"/>
</dbReference>
<keyword evidence="3" id="KW-0444">Lipid biosynthesis</keyword>
<keyword evidence="4 12" id="KW-0812">Transmembrane</keyword>
<dbReference type="Pfam" id="PF00487">
    <property type="entry name" value="FA_desaturase"/>
    <property type="match status" value="1"/>
</dbReference>
<evidence type="ECO:0000256" key="5">
    <source>
        <dbReference type="ARBA" id="ARBA00022832"/>
    </source>
</evidence>
<evidence type="ECO:0000256" key="6">
    <source>
        <dbReference type="ARBA" id="ARBA00022989"/>
    </source>
</evidence>
<evidence type="ECO:0000256" key="7">
    <source>
        <dbReference type="ARBA" id="ARBA00023002"/>
    </source>
</evidence>
<comment type="similarity">
    <text evidence="2">Belongs to the fatty acid desaturase type 2 family.</text>
</comment>
<gene>
    <name evidence="14" type="ORF">SAMN02745166_00558</name>
</gene>
<evidence type="ECO:0000313" key="14">
    <source>
        <dbReference type="EMBL" id="SKA79900.1"/>
    </source>
</evidence>
<organism evidence="14 15">
    <name type="scientific">Prosthecobacter debontii</name>
    <dbReference type="NCBI Taxonomy" id="48467"/>
    <lineage>
        <taxon>Bacteria</taxon>
        <taxon>Pseudomonadati</taxon>
        <taxon>Verrucomicrobiota</taxon>
        <taxon>Verrucomicrobiia</taxon>
        <taxon>Verrucomicrobiales</taxon>
        <taxon>Verrucomicrobiaceae</taxon>
        <taxon>Prosthecobacter</taxon>
    </lineage>
</organism>
<dbReference type="STRING" id="48467.SAMN02745166_00558"/>
<dbReference type="GO" id="GO:0016717">
    <property type="term" value="F:oxidoreductase activity, acting on paired donors, with oxidation of a pair of donors resulting in the reduction of molecular oxygen to two molecules of water"/>
    <property type="evidence" value="ECO:0007669"/>
    <property type="project" value="InterPro"/>
</dbReference>
<evidence type="ECO:0000256" key="8">
    <source>
        <dbReference type="ARBA" id="ARBA00023004"/>
    </source>
</evidence>
<sequence>MTKPAFQITPGCILFFGIHALALAAFFVKPDLTAILLCVGLFLLRKFGITGGYHRYFSHRSFKTSRWFQYVLAWLGGMSAQKGALWWAAHHRHHHQHSDQEDDIHSVKQQGFYWAHVGWILAPDYNDYDAKRVKDLTKFPELVFIDKYHFIPPMVLALATYVFGLLMTGTAMGGLSYFLWGFCLSTVILYHTTFAINSFCHLLGSRRYETGESSKNSFILAILTLGEGWHNNHHYYPHCARQGFFWWEIDPTYYVIKVLKMVGIVHEIKEPTRRVLEGKEATAALG</sequence>
<feature type="transmembrane region" description="Helical" evidence="12">
    <location>
        <begin position="150"/>
        <end position="171"/>
    </location>
</feature>
<evidence type="ECO:0000256" key="10">
    <source>
        <dbReference type="ARBA" id="ARBA00023136"/>
    </source>
</evidence>
<evidence type="ECO:0000256" key="3">
    <source>
        <dbReference type="ARBA" id="ARBA00022516"/>
    </source>
</evidence>
<keyword evidence="7" id="KW-0560">Oxidoreductase</keyword>
<keyword evidence="8" id="KW-0408">Iron</keyword>
<keyword evidence="6 12" id="KW-1133">Transmembrane helix</keyword>
<feature type="domain" description="Fatty acid desaturase" evidence="13">
    <location>
        <begin position="35"/>
        <end position="239"/>
    </location>
</feature>
<dbReference type="AlphaFoldDB" id="A0A1T4WRB2"/>
<keyword evidence="9" id="KW-0443">Lipid metabolism</keyword>
<feature type="transmembrane region" description="Helical" evidence="12">
    <location>
        <begin position="34"/>
        <end position="53"/>
    </location>
</feature>
<keyword evidence="15" id="KW-1185">Reference proteome</keyword>
<evidence type="ECO:0000256" key="4">
    <source>
        <dbReference type="ARBA" id="ARBA00022692"/>
    </source>
</evidence>
<evidence type="ECO:0000313" key="15">
    <source>
        <dbReference type="Proteomes" id="UP000190774"/>
    </source>
</evidence>
<evidence type="ECO:0000256" key="11">
    <source>
        <dbReference type="ARBA" id="ARBA00023160"/>
    </source>
</evidence>
<evidence type="ECO:0000256" key="1">
    <source>
        <dbReference type="ARBA" id="ARBA00004141"/>
    </source>
</evidence>
<feature type="transmembrane region" description="Helical" evidence="12">
    <location>
        <begin position="12"/>
        <end position="28"/>
    </location>
</feature>
<dbReference type="GO" id="GO:0016020">
    <property type="term" value="C:membrane"/>
    <property type="evidence" value="ECO:0007669"/>
    <property type="project" value="UniProtKB-SubCell"/>
</dbReference>
<dbReference type="InterPro" id="IPR005804">
    <property type="entry name" value="FA_desaturase_dom"/>
</dbReference>
<dbReference type="GO" id="GO:0006633">
    <property type="term" value="P:fatty acid biosynthetic process"/>
    <property type="evidence" value="ECO:0007669"/>
    <property type="project" value="UniProtKB-KW"/>
</dbReference>
<dbReference type="EMBL" id="FUYE01000002">
    <property type="protein sequence ID" value="SKA79900.1"/>
    <property type="molecule type" value="Genomic_DNA"/>
</dbReference>
<feature type="transmembrane region" description="Helical" evidence="12">
    <location>
        <begin position="177"/>
        <end position="200"/>
    </location>
</feature>